<dbReference type="EMBL" id="CP059732">
    <property type="protein sequence ID" value="QMW01719.1"/>
    <property type="molecule type" value="Genomic_DNA"/>
</dbReference>
<dbReference type="Proteomes" id="UP000515369">
    <property type="component" value="Chromosome"/>
</dbReference>
<accession>A0A7G5GS77</accession>
<proteinExistence type="predicted"/>
<name>A0A7G5GS77_9BACT</name>
<reference evidence="1 2" key="1">
    <citation type="submission" date="2020-07" db="EMBL/GenBank/DDBJ databases">
        <title>Spirosoma foliorum sp. nov., isolated from the leaves on the Nejang mountain Korea, Republic of.</title>
        <authorList>
            <person name="Ho H."/>
            <person name="Lee Y.-J."/>
            <person name="Nurcahyanto D.-A."/>
            <person name="Kim S.-G."/>
        </authorList>
    </citation>
    <scope>NUCLEOTIDE SEQUENCE [LARGE SCALE GENOMIC DNA]</scope>
    <source>
        <strain evidence="1 2">PL0136</strain>
    </source>
</reference>
<organism evidence="1 2">
    <name type="scientific">Spirosoma foliorum</name>
    <dbReference type="NCBI Taxonomy" id="2710596"/>
    <lineage>
        <taxon>Bacteria</taxon>
        <taxon>Pseudomonadati</taxon>
        <taxon>Bacteroidota</taxon>
        <taxon>Cytophagia</taxon>
        <taxon>Cytophagales</taxon>
        <taxon>Cytophagaceae</taxon>
        <taxon>Spirosoma</taxon>
    </lineage>
</organism>
<evidence type="ECO:0000313" key="2">
    <source>
        <dbReference type="Proteomes" id="UP000515369"/>
    </source>
</evidence>
<keyword evidence="2" id="KW-1185">Reference proteome</keyword>
<gene>
    <name evidence="1" type="ORF">H3H32_27780</name>
</gene>
<dbReference type="KEGG" id="sfol:H3H32_27780"/>
<evidence type="ECO:0000313" key="1">
    <source>
        <dbReference type="EMBL" id="QMW01719.1"/>
    </source>
</evidence>
<sequence>MNILKVLIALCCLILLPTFLFSQSSIRKLDPDKRYMLQKWEVFYTNIPVSGGVRVGIMAFENSDKIVPNSFFVRIPKHTQPLLCVEISSRDGRYQAKLPFTIVGSEPGIYELILPTQYQNELKNYSIKDITILAKITKACDEEPECYVLSAWNSPKFNQQQAYVYLNTDVYTELILSDLSNKSVEHVIECEKIPEPIATAYNCLCKLSGYDLTKYSEIRIKRIIVRWPTRSTSILNLPVRF</sequence>
<protein>
    <submittedName>
        <fullName evidence="1">Uncharacterized protein</fullName>
    </submittedName>
</protein>
<dbReference type="AlphaFoldDB" id="A0A7G5GS77"/>